<accession>A0AA39X5U5</accession>
<keyword evidence="6" id="KW-0472">Membrane</keyword>
<evidence type="ECO:0008006" key="10">
    <source>
        <dbReference type="Google" id="ProtNLM"/>
    </source>
</evidence>
<dbReference type="SUPFAM" id="SSF53474">
    <property type="entry name" value="alpha/beta-Hydrolases"/>
    <property type="match status" value="1"/>
</dbReference>
<dbReference type="PANTHER" id="PTHR48182">
    <property type="entry name" value="PROTEIN SERAC1"/>
    <property type="match status" value="1"/>
</dbReference>
<dbReference type="Gene3D" id="3.40.50.1820">
    <property type="entry name" value="alpha/beta hydrolase"/>
    <property type="match status" value="1"/>
</dbReference>
<feature type="compositionally biased region" description="Pro residues" evidence="7">
    <location>
        <begin position="12"/>
        <end position="24"/>
    </location>
</feature>
<evidence type="ECO:0000256" key="2">
    <source>
        <dbReference type="ARBA" id="ARBA00004240"/>
    </source>
</evidence>
<dbReference type="AlphaFoldDB" id="A0AA39X5U5"/>
<dbReference type="EMBL" id="JAULSU010000002">
    <property type="protein sequence ID" value="KAK0627856.1"/>
    <property type="molecule type" value="Genomic_DNA"/>
</dbReference>
<dbReference type="PANTHER" id="PTHR48182:SF2">
    <property type="entry name" value="PROTEIN SERAC1"/>
    <property type="match status" value="1"/>
</dbReference>
<evidence type="ECO:0000256" key="1">
    <source>
        <dbReference type="ARBA" id="ARBA00004173"/>
    </source>
</evidence>
<reference evidence="8" key="1">
    <citation type="submission" date="2023-06" db="EMBL/GenBank/DDBJ databases">
        <title>Genome-scale phylogeny and comparative genomics of the fungal order Sordariales.</title>
        <authorList>
            <consortium name="Lawrence Berkeley National Laboratory"/>
            <person name="Hensen N."/>
            <person name="Bonometti L."/>
            <person name="Westerberg I."/>
            <person name="Brannstrom I.O."/>
            <person name="Guillou S."/>
            <person name="Cros-Aarteil S."/>
            <person name="Calhoun S."/>
            <person name="Haridas S."/>
            <person name="Kuo A."/>
            <person name="Mondo S."/>
            <person name="Pangilinan J."/>
            <person name="Riley R."/>
            <person name="Labutti K."/>
            <person name="Andreopoulos B."/>
            <person name="Lipzen A."/>
            <person name="Chen C."/>
            <person name="Yanf M."/>
            <person name="Daum C."/>
            <person name="Ng V."/>
            <person name="Clum A."/>
            <person name="Steindorff A."/>
            <person name="Ohm R."/>
            <person name="Martin F."/>
            <person name="Silar P."/>
            <person name="Natvig D."/>
            <person name="Lalanne C."/>
            <person name="Gautier V."/>
            <person name="Ament-Velasquez S.L."/>
            <person name="Kruys A."/>
            <person name="Hutchinson M.I."/>
            <person name="Powell A.J."/>
            <person name="Barry K."/>
            <person name="Miller A.N."/>
            <person name="Grigoriev I.V."/>
            <person name="Debuchy R."/>
            <person name="Gladieux P."/>
            <person name="Thoren M.H."/>
            <person name="Johannesson H."/>
        </authorList>
    </citation>
    <scope>NUCLEOTIDE SEQUENCE</scope>
    <source>
        <strain evidence="8">CBS 606.72</strain>
    </source>
</reference>
<evidence type="ECO:0000256" key="4">
    <source>
        <dbReference type="ARBA" id="ARBA00022824"/>
    </source>
</evidence>
<evidence type="ECO:0000313" key="9">
    <source>
        <dbReference type="Proteomes" id="UP001175000"/>
    </source>
</evidence>
<keyword evidence="4" id="KW-0256">Endoplasmic reticulum</keyword>
<dbReference type="GO" id="GO:0016020">
    <property type="term" value="C:membrane"/>
    <property type="evidence" value="ECO:0007669"/>
    <property type="project" value="UniProtKB-SubCell"/>
</dbReference>
<comment type="subcellular location">
    <subcellularLocation>
        <location evidence="2">Endoplasmic reticulum</location>
    </subcellularLocation>
    <subcellularLocation>
        <location evidence="3">Membrane</location>
    </subcellularLocation>
    <subcellularLocation>
        <location evidence="1">Mitochondrion</location>
    </subcellularLocation>
</comment>
<dbReference type="Proteomes" id="UP001175000">
    <property type="component" value="Unassembled WGS sequence"/>
</dbReference>
<keyword evidence="9" id="KW-1185">Reference proteome</keyword>
<evidence type="ECO:0000256" key="6">
    <source>
        <dbReference type="ARBA" id="ARBA00023136"/>
    </source>
</evidence>
<comment type="caution">
    <text evidence="8">The sequence shown here is derived from an EMBL/GenBank/DDBJ whole genome shotgun (WGS) entry which is preliminary data.</text>
</comment>
<dbReference type="GO" id="GO:0005783">
    <property type="term" value="C:endoplasmic reticulum"/>
    <property type="evidence" value="ECO:0007669"/>
    <property type="project" value="UniProtKB-SubCell"/>
</dbReference>
<proteinExistence type="predicted"/>
<evidence type="ECO:0000313" key="8">
    <source>
        <dbReference type="EMBL" id="KAK0627856.1"/>
    </source>
</evidence>
<evidence type="ECO:0000256" key="3">
    <source>
        <dbReference type="ARBA" id="ARBA00004370"/>
    </source>
</evidence>
<sequence length="407" mass="44277">MKSAHVSHAQPNGPPTAEPEPGPTPSQDVQGLTFRVRGVPADWDIIRLKSLLAHQFDSAGPTISSLALEIHGRSRTATVSFRSVPPPLRTSPTAGSWLVPLPSTPNLHTGPQSLSLDDGFFGVTTLFAPPLEHHKVDIIAISGLGGHAFGSFKQRGGEHMWLRDALPHHITHVTQEGDHKPCSRVIIYGYDSSLPQSRSAQNLEDLATSFHNSLLDLMSAANPKPIIFIAHSLGGLILKQYLISLSKSSSDDCQKFLRAVYGVAFFGVPHDGMDIESLIPMVGNGPNRSLLECVGDTSSPILNIQRRDFNKTLGSEGESEVICFYETLKSPTAKKDTNGLWAMGGPPALLVTKASATHCRPWEDDEEHICALNRTHSDIVKFAPQDEEYDKVLARVRVVVQHALAIR</sequence>
<dbReference type="InterPro" id="IPR052374">
    <property type="entry name" value="SERAC1"/>
</dbReference>
<organism evidence="8 9">
    <name type="scientific">Immersiella caudata</name>
    <dbReference type="NCBI Taxonomy" id="314043"/>
    <lineage>
        <taxon>Eukaryota</taxon>
        <taxon>Fungi</taxon>
        <taxon>Dikarya</taxon>
        <taxon>Ascomycota</taxon>
        <taxon>Pezizomycotina</taxon>
        <taxon>Sordariomycetes</taxon>
        <taxon>Sordariomycetidae</taxon>
        <taxon>Sordariales</taxon>
        <taxon>Lasiosphaeriaceae</taxon>
        <taxon>Immersiella</taxon>
    </lineage>
</organism>
<protein>
    <recommendedName>
        <fullName evidence="10">DUF676 domain-containing protein</fullName>
    </recommendedName>
</protein>
<dbReference type="InterPro" id="IPR029058">
    <property type="entry name" value="AB_hydrolase_fold"/>
</dbReference>
<feature type="non-terminal residue" evidence="8">
    <location>
        <position position="1"/>
    </location>
</feature>
<feature type="region of interest" description="Disordered" evidence="7">
    <location>
        <begin position="1"/>
        <end position="30"/>
    </location>
</feature>
<keyword evidence="5" id="KW-0496">Mitochondrion</keyword>
<name>A0AA39X5U5_9PEZI</name>
<evidence type="ECO:0000256" key="5">
    <source>
        <dbReference type="ARBA" id="ARBA00023128"/>
    </source>
</evidence>
<evidence type="ECO:0000256" key="7">
    <source>
        <dbReference type="SAM" id="MobiDB-lite"/>
    </source>
</evidence>
<gene>
    <name evidence="8" type="ORF">B0T14DRAFT_423330</name>
</gene>
<dbReference type="GO" id="GO:0005739">
    <property type="term" value="C:mitochondrion"/>
    <property type="evidence" value="ECO:0007669"/>
    <property type="project" value="UniProtKB-SubCell"/>
</dbReference>